<evidence type="ECO:0000313" key="2">
    <source>
        <dbReference type="EMBL" id="PNH33872.1"/>
    </source>
</evidence>
<gene>
    <name evidence="2" type="ORF">BJF96_g2802</name>
</gene>
<reference evidence="2 3" key="1">
    <citation type="submission" date="2017-12" db="EMBL/GenBank/DDBJ databases">
        <title>Comparative genomics yields insights into virulence evolution of Verticillium dahliae.</title>
        <authorList>
            <person name="Fan R."/>
            <person name="Armitage A.D."/>
            <person name="Cascant-Lopez E."/>
            <person name="Sobczyk M."/>
            <person name="Cockerton H.M."/>
            <person name="Harrison R.J."/>
        </authorList>
    </citation>
    <scope>NUCLEOTIDE SEQUENCE [LARGE SCALE GENOMIC DNA]</scope>
    <source>
        <strain evidence="2 3">12008</strain>
    </source>
</reference>
<dbReference type="PANTHER" id="PTHR35340:SF9">
    <property type="entry name" value="ASST-DOMAIN-CONTAINING PROTEIN"/>
    <property type="match status" value="1"/>
</dbReference>
<dbReference type="InterPro" id="IPR053143">
    <property type="entry name" value="Arylsulfate_ST"/>
</dbReference>
<comment type="caution">
    <text evidence="2">The sequence shown here is derived from an EMBL/GenBank/DDBJ whole genome shotgun (WGS) entry which is preliminary data.</text>
</comment>
<protein>
    <submittedName>
        <fullName evidence="2">Uncharacterized protein</fullName>
    </submittedName>
</protein>
<dbReference type="InterPro" id="IPR039535">
    <property type="entry name" value="ASST-like"/>
</dbReference>
<dbReference type="Pfam" id="PF14269">
    <property type="entry name" value="Arylsulfotran_2"/>
    <property type="match status" value="1"/>
</dbReference>
<evidence type="ECO:0000256" key="1">
    <source>
        <dbReference type="SAM" id="SignalP"/>
    </source>
</evidence>
<proteinExistence type="predicted"/>
<feature type="signal peptide" evidence="1">
    <location>
        <begin position="1"/>
        <end position="17"/>
    </location>
</feature>
<dbReference type="AlphaFoldDB" id="A0AA44WMQ2"/>
<dbReference type="PANTHER" id="PTHR35340">
    <property type="entry name" value="PQQ ENZYME REPEAT PROTEIN-RELATED"/>
    <property type="match status" value="1"/>
</dbReference>
<name>A0AA44WMQ2_VERDA</name>
<keyword evidence="1" id="KW-0732">Signal</keyword>
<dbReference type="Proteomes" id="UP000236305">
    <property type="component" value="Unassembled WGS sequence"/>
</dbReference>
<dbReference type="EMBL" id="MPSH01000007">
    <property type="protein sequence ID" value="PNH33872.1"/>
    <property type="molecule type" value="Genomic_DNA"/>
</dbReference>
<evidence type="ECO:0000313" key="3">
    <source>
        <dbReference type="Proteomes" id="UP000236305"/>
    </source>
</evidence>
<organism evidence="2 3">
    <name type="scientific">Verticillium dahliae</name>
    <name type="common">Verticillium wilt</name>
    <dbReference type="NCBI Taxonomy" id="27337"/>
    <lineage>
        <taxon>Eukaryota</taxon>
        <taxon>Fungi</taxon>
        <taxon>Dikarya</taxon>
        <taxon>Ascomycota</taxon>
        <taxon>Pezizomycotina</taxon>
        <taxon>Sordariomycetes</taxon>
        <taxon>Hypocreomycetidae</taxon>
        <taxon>Glomerellales</taxon>
        <taxon>Plectosphaerellaceae</taxon>
        <taxon>Verticillium</taxon>
    </lineage>
</organism>
<feature type="chain" id="PRO_5041440801" evidence="1">
    <location>
        <begin position="18"/>
        <end position="204"/>
    </location>
</feature>
<accession>A0AA44WMQ2</accession>
<sequence>MYFPIFFLAAAASFTLADMTYKSRPDLNPIKLNITIPCDDLCEPGYLFVAPFSGTGVEAPPKGPAQQGAYIIRNDGDLVWDGYTYFSPWTGNFQAARWNGSDIIFAFEGSHNGLHGHGHGRHVLLNQNYEVIRSLRAGGHFISDKHEFIIINEKTALFQIYQPLQMDLSSYGGDVDQTWIVDAIFQGFWPSSSVQHLHGLTFGG</sequence>